<proteinExistence type="predicted"/>
<organism evidence="2 3">
    <name type="scientific">Variovorax paradoxus</name>
    <dbReference type="NCBI Taxonomy" id="34073"/>
    <lineage>
        <taxon>Bacteria</taxon>
        <taxon>Pseudomonadati</taxon>
        <taxon>Pseudomonadota</taxon>
        <taxon>Betaproteobacteria</taxon>
        <taxon>Burkholderiales</taxon>
        <taxon>Comamonadaceae</taxon>
        <taxon>Variovorax</taxon>
    </lineage>
</organism>
<dbReference type="PROSITE" id="PS51257">
    <property type="entry name" value="PROKAR_LIPOPROTEIN"/>
    <property type="match status" value="1"/>
</dbReference>
<keyword evidence="3" id="KW-1185">Reference proteome</keyword>
<reference evidence="2 3" key="1">
    <citation type="submission" date="2015-03" db="EMBL/GenBank/DDBJ databases">
        <title>Genome sequence of Variovorax paradoxus TBEA6.</title>
        <authorList>
            <person name="Poehlein A."/>
            <person name="Schuldes J."/>
            <person name="Wuebbeler J.H."/>
            <person name="Hiessl S."/>
            <person name="Steinbuechel A."/>
            <person name="Daniel R."/>
        </authorList>
    </citation>
    <scope>NUCLEOTIDE SEQUENCE [LARGE SCALE GENOMIC DNA]</scope>
    <source>
        <strain evidence="2 3">TBEA6</strain>
    </source>
</reference>
<name>A0A0H2MDA7_VARPD</name>
<dbReference type="EMBL" id="JZWI01000020">
    <property type="protein sequence ID" value="KLN54920.1"/>
    <property type="molecule type" value="Genomic_DNA"/>
</dbReference>
<accession>A0A0H2MDA7</accession>
<protein>
    <recommendedName>
        <fullName evidence="4">DUF3617 family protein</fullName>
    </recommendedName>
</protein>
<sequence length="175" mass="18577">MKIRLSTIALFMLACSTTVPALAIDYPARKPGLWEMKMGDGAGGANSAPAQTIQQCIDAATDQALRDMGQGMGKDACSKQEMRREGGTLVIDSVCRMGTTTATSHAVVTGDFGSSYRMESSSTYKPPMMGKSSGSFVMEAKWVGPCKAGQKPGDMIMGNGMKMNVVDMMKGQPKK</sequence>
<keyword evidence="1" id="KW-0732">Signal</keyword>
<dbReference type="AlphaFoldDB" id="A0A0H2MDA7"/>
<dbReference type="InterPro" id="IPR022061">
    <property type="entry name" value="DUF3617"/>
</dbReference>
<evidence type="ECO:0000313" key="2">
    <source>
        <dbReference type="EMBL" id="KLN54920.1"/>
    </source>
</evidence>
<dbReference type="Proteomes" id="UP000035170">
    <property type="component" value="Unassembled WGS sequence"/>
</dbReference>
<dbReference type="Pfam" id="PF12276">
    <property type="entry name" value="DUF3617"/>
    <property type="match status" value="1"/>
</dbReference>
<feature type="chain" id="PRO_5002596972" description="DUF3617 family protein" evidence="1">
    <location>
        <begin position="24"/>
        <end position="175"/>
    </location>
</feature>
<feature type="signal peptide" evidence="1">
    <location>
        <begin position="1"/>
        <end position="23"/>
    </location>
</feature>
<dbReference type="RefSeq" id="WP_021012748.1">
    <property type="nucleotide sequence ID" value="NZ_JZWI01000020.1"/>
</dbReference>
<gene>
    <name evidence="2" type="ORF">VPARA_39090</name>
</gene>
<evidence type="ECO:0008006" key="4">
    <source>
        <dbReference type="Google" id="ProtNLM"/>
    </source>
</evidence>
<evidence type="ECO:0000313" key="3">
    <source>
        <dbReference type="Proteomes" id="UP000035170"/>
    </source>
</evidence>
<dbReference type="PATRIC" id="fig|34073.19.peg.4002"/>
<evidence type="ECO:0000256" key="1">
    <source>
        <dbReference type="SAM" id="SignalP"/>
    </source>
</evidence>
<comment type="caution">
    <text evidence="2">The sequence shown here is derived from an EMBL/GenBank/DDBJ whole genome shotgun (WGS) entry which is preliminary data.</text>
</comment>